<evidence type="ECO:0000313" key="3">
    <source>
        <dbReference type="Proteomes" id="UP000318833"/>
    </source>
</evidence>
<feature type="signal peptide" evidence="1">
    <location>
        <begin position="1"/>
        <end position="22"/>
    </location>
</feature>
<dbReference type="RefSeq" id="WP_143917660.1">
    <property type="nucleotide sequence ID" value="NZ_CANMIK010000052.1"/>
</dbReference>
<evidence type="ECO:0000313" key="2">
    <source>
        <dbReference type="EMBL" id="TSE06265.1"/>
    </source>
</evidence>
<organism evidence="2 3">
    <name type="scientific">Aquimarina algiphila</name>
    <dbReference type="NCBI Taxonomy" id="2047982"/>
    <lineage>
        <taxon>Bacteria</taxon>
        <taxon>Pseudomonadati</taxon>
        <taxon>Bacteroidota</taxon>
        <taxon>Flavobacteriia</taxon>
        <taxon>Flavobacteriales</taxon>
        <taxon>Flavobacteriaceae</taxon>
        <taxon>Aquimarina</taxon>
    </lineage>
</organism>
<keyword evidence="1" id="KW-0732">Signal</keyword>
<dbReference type="PROSITE" id="PS51257">
    <property type="entry name" value="PROKAR_LIPOPROTEIN"/>
    <property type="match status" value="1"/>
</dbReference>
<feature type="chain" id="PRO_5022034204" evidence="1">
    <location>
        <begin position="23"/>
        <end position="288"/>
    </location>
</feature>
<comment type="caution">
    <text evidence="2">The sequence shown here is derived from an EMBL/GenBank/DDBJ whole genome shotgun (WGS) entry which is preliminary data.</text>
</comment>
<dbReference type="EMBL" id="VLNR01000047">
    <property type="protein sequence ID" value="TSE06265.1"/>
    <property type="molecule type" value="Genomic_DNA"/>
</dbReference>
<proteinExistence type="predicted"/>
<name>A0A554VFY9_9FLAO</name>
<sequence length="288" mass="33824">MKTIIGLLFLIFIFIGCSSDDAPVTNYTSIEKITWDVPISNPRKWFRFYNQNIPRMDSIVYKSSNLGVISTHSYSYGDNGLLKSNRRPNDGRTYYFDYDIDNKIIRFEDSFDTGDGSIDNSHNYFYFNRDVIIDSILGDFTGDNHEPTLKGIVKYYLNEEHIIYKRVEDDIITDSIIYNSNSQPIKCYKNDGSYLEYVYYDNYKKQFFYSEGDNGFYVGDDINNYLLVHDFNIEKVMNRKGNPFLEKIIYSSGEEIVFDYEFSSFGLPSKLERTSQNGTAVYEYFYKE</sequence>
<gene>
    <name evidence="2" type="ORF">FOF46_19970</name>
</gene>
<evidence type="ECO:0000256" key="1">
    <source>
        <dbReference type="SAM" id="SignalP"/>
    </source>
</evidence>
<keyword evidence="3" id="KW-1185">Reference proteome</keyword>
<reference evidence="2 3" key="1">
    <citation type="submission" date="2019-07" db="EMBL/GenBank/DDBJ databases">
        <title>The draft genome sequence of Aquimarina algiphila M91.</title>
        <authorList>
            <person name="Meng X."/>
        </authorList>
    </citation>
    <scope>NUCLEOTIDE SEQUENCE [LARGE SCALE GENOMIC DNA]</scope>
    <source>
        <strain evidence="2 3">M91</strain>
    </source>
</reference>
<dbReference type="AlphaFoldDB" id="A0A554VFY9"/>
<protein>
    <submittedName>
        <fullName evidence="2">Uncharacterized protein</fullName>
    </submittedName>
</protein>
<accession>A0A554VFY9</accession>
<dbReference type="Proteomes" id="UP000318833">
    <property type="component" value="Unassembled WGS sequence"/>
</dbReference>